<protein>
    <submittedName>
        <fullName evidence="1">Uncharacterized protein</fullName>
    </submittedName>
</protein>
<accession>A0ABS8RSR2</accession>
<dbReference type="EMBL" id="JACEIK010000104">
    <property type="protein sequence ID" value="MCD7449708.1"/>
    <property type="molecule type" value="Genomic_DNA"/>
</dbReference>
<proteinExistence type="predicted"/>
<dbReference type="Pfam" id="PF14009">
    <property type="entry name" value="PADRE"/>
    <property type="match status" value="1"/>
</dbReference>
<organism evidence="1 2">
    <name type="scientific">Datura stramonium</name>
    <name type="common">Jimsonweed</name>
    <name type="synonym">Common thornapple</name>
    <dbReference type="NCBI Taxonomy" id="4076"/>
    <lineage>
        <taxon>Eukaryota</taxon>
        <taxon>Viridiplantae</taxon>
        <taxon>Streptophyta</taxon>
        <taxon>Embryophyta</taxon>
        <taxon>Tracheophyta</taxon>
        <taxon>Spermatophyta</taxon>
        <taxon>Magnoliopsida</taxon>
        <taxon>eudicotyledons</taxon>
        <taxon>Gunneridae</taxon>
        <taxon>Pentapetalae</taxon>
        <taxon>asterids</taxon>
        <taxon>lamiids</taxon>
        <taxon>Solanales</taxon>
        <taxon>Solanaceae</taxon>
        <taxon>Solanoideae</taxon>
        <taxon>Datureae</taxon>
        <taxon>Datura</taxon>
    </lineage>
</organism>
<dbReference type="Proteomes" id="UP000823775">
    <property type="component" value="Unassembled WGS sequence"/>
</dbReference>
<gene>
    <name evidence="1" type="ORF">HAX54_001137</name>
</gene>
<evidence type="ECO:0000313" key="2">
    <source>
        <dbReference type="Proteomes" id="UP000823775"/>
    </source>
</evidence>
<sequence>MGNCIVVQEKVVKVMKTDGKVLEYKSPIKVHQVLSQFSGHVISNSLHQVIDNQNLQPDDDMLGGKIYYLLPILPVVQPPKPATKKKVKFADVEEKTMPKIEAAVRIKLVISKKELQALLMSTEGEGGLITVDHIAKERGHVNCIR</sequence>
<dbReference type="InterPro" id="IPR025322">
    <property type="entry name" value="PADRE_dom"/>
</dbReference>
<keyword evidence="2" id="KW-1185">Reference proteome</keyword>
<evidence type="ECO:0000313" key="1">
    <source>
        <dbReference type="EMBL" id="MCD7449708.1"/>
    </source>
</evidence>
<dbReference type="PANTHER" id="PTHR33148">
    <property type="entry name" value="PLASTID MOVEMENT IMPAIRED PROTEIN-RELATED"/>
    <property type="match status" value="1"/>
</dbReference>
<reference evidence="1 2" key="1">
    <citation type="journal article" date="2021" name="BMC Genomics">
        <title>Datura genome reveals duplications of psychoactive alkaloid biosynthetic genes and high mutation rate following tissue culture.</title>
        <authorList>
            <person name="Rajewski A."/>
            <person name="Carter-House D."/>
            <person name="Stajich J."/>
            <person name="Litt A."/>
        </authorList>
    </citation>
    <scope>NUCLEOTIDE SEQUENCE [LARGE SCALE GENOMIC DNA]</scope>
    <source>
        <strain evidence="1">AR-01</strain>
    </source>
</reference>
<comment type="caution">
    <text evidence="1">The sequence shown here is derived from an EMBL/GenBank/DDBJ whole genome shotgun (WGS) entry which is preliminary data.</text>
</comment>
<name>A0ABS8RSR2_DATST</name>
<dbReference type="PANTHER" id="PTHR33148:SF46">
    <property type="entry name" value="EMB|CAB85509.1"/>
    <property type="match status" value="1"/>
</dbReference>